<protein>
    <submittedName>
        <fullName evidence="3">HNH endonuclease</fullName>
    </submittedName>
</protein>
<name>A0A100W628_9MYCO</name>
<comment type="caution">
    <text evidence="3">The sequence shown here is derived from an EMBL/GenBank/DDBJ whole genome shotgun (WGS) entry which is preliminary data.</text>
</comment>
<dbReference type="Proteomes" id="UP000069620">
    <property type="component" value="Unassembled WGS sequence"/>
</dbReference>
<dbReference type="STRING" id="146020.RMCB_6356"/>
<dbReference type="CDD" id="cd00085">
    <property type="entry name" value="HNHc"/>
    <property type="match status" value="1"/>
</dbReference>
<feature type="region of interest" description="Disordered" evidence="1">
    <location>
        <begin position="113"/>
        <end position="134"/>
    </location>
</feature>
<evidence type="ECO:0000256" key="1">
    <source>
        <dbReference type="SAM" id="MobiDB-lite"/>
    </source>
</evidence>
<dbReference type="EMBL" id="BCSX01000054">
    <property type="protein sequence ID" value="GAS92260.1"/>
    <property type="molecule type" value="Genomic_DNA"/>
</dbReference>
<dbReference type="OrthoDB" id="2085958at2"/>
<evidence type="ECO:0000313" key="4">
    <source>
        <dbReference type="Proteomes" id="UP000069620"/>
    </source>
</evidence>
<dbReference type="GO" id="GO:0004519">
    <property type="term" value="F:endonuclease activity"/>
    <property type="evidence" value="ECO:0007669"/>
    <property type="project" value="UniProtKB-KW"/>
</dbReference>
<organism evidence="3 4">
    <name type="scientific">Mycolicibacterium brisbanense</name>
    <dbReference type="NCBI Taxonomy" id="146020"/>
    <lineage>
        <taxon>Bacteria</taxon>
        <taxon>Bacillati</taxon>
        <taxon>Actinomycetota</taxon>
        <taxon>Actinomycetes</taxon>
        <taxon>Mycobacteriales</taxon>
        <taxon>Mycobacteriaceae</taxon>
        <taxon>Mycolicibacterium</taxon>
    </lineage>
</organism>
<reference evidence="4" key="1">
    <citation type="journal article" date="2016" name="Genome Announc.">
        <title>Draft Genome Sequences of Five Rapidly Growing Mycobacterium Species, M. thermoresistibile, M. fortuitum subsp. acetamidolyticum, M. canariasense, M. brisbanense, and M. novocastrense.</title>
        <authorList>
            <person name="Katahira K."/>
            <person name="Ogura Y."/>
            <person name="Gotoh Y."/>
            <person name="Hayashi T."/>
        </authorList>
    </citation>
    <scope>NUCLEOTIDE SEQUENCE [LARGE SCALE GENOMIC DNA]</scope>
    <source>
        <strain evidence="4">JCM15654</strain>
    </source>
</reference>
<keyword evidence="4" id="KW-1185">Reference proteome</keyword>
<keyword evidence="3" id="KW-0378">Hydrolase</keyword>
<feature type="domain" description="HNH nuclease" evidence="2">
    <location>
        <begin position="52"/>
        <end position="107"/>
    </location>
</feature>
<feature type="compositionally biased region" description="Basic residues" evidence="1">
    <location>
        <begin position="114"/>
        <end position="125"/>
    </location>
</feature>
<dbReference type="RefSeq" id="WP_062831943.1">
    <property type="nucleotide sequence ID" value="NZ_BCSX01000054.1"/>
</dbReference>
<dbReference type="AlphaFoldDB" id="A0A100W628"/>
<keyword evidence="3" id="KW-0540">Nuclease</keyword>
<dbReference type="InterPro" id="IPR003615">
    <property type="entry name" value="HNH_nuc"/>
</dbReference>
<evidence type="ECO:0000313" key="3">
    <source>
        <dbReference type="EMBL" id="GAS92260.1"/>
    </source>
</evidence>
<evidence type="ECO:0000259" key="2">
    <source>
        <dbReference type="SMART" id="SM00507"/>
    </source>
</evidence>
<reference evidence="4" key="2">
    <citation type="submission" date="2016-02" db="EMBL/GenBank/DDBJ databases">
        <title>Draft genome sequence of five rapidly growing Mycobacterium species.</title>
        <authorList>
            <person name="Katahira K."/>
            <person name="Gotou Y."/>
            <person name="Iida K."/>
            <person name="Ogura Y."/>
            <person name="Hayashi T."/>
        </authorList>
    </citation>
    <scope>NUCLEOTIDE SEQUENCE [LARGE SCALE GENOMIC DNA]</scope>
    <source>
        <strain evidence="4">JCM15654</strain>
    </source>
</reference>
<keyword evidence="3" id="KW-0255">Endonuclease</keyword>
<dbReference type="SUPFAM" id="SSF54060">
    <property type="entry name" value="His-Me finger endonucleases"/>
    <property type="match status" value="1"/>
</dbReference>
<gene>
    <name evidence="3" type="ORF">RMCB_6356</name>
</gene>
<accession>A0A100W628</accession>
<proteinExistence type="predicted"/>
<dbReference type="SMART" id="SM00507">
    <property type="entry name" value="HNHc"/>
    <property type="match status" value="1"/>
</dbReference>
<dbReference type="InterPro" id="IPR044925">
    <property type="entry name" value="His-Me_finger_sf"/>
</dbReference>
<sequence length="134" mass="15063">MRSCLGCGAPLAKRSQKVYCGNACQALARRDAHTKKWLETGVARIDSHKGHYIREYLADAQSGCCAICNGATTWQNLPLALVLDHIDGDPTNNHRDNLRLICPNCDSQLPTYKSRNRGNGRHYRRERYANGQSY</sequence>